<dbReference type="PANTHER" id="PTHR43863:SF2">
    <property type="entry name" value="MALTASE-GLUCOAMYLASE"/>
    <property type="match status" value="1"/>
</dbReference>
<dbReference type="InterPro" id="IPR025887">
    <property type="entry name" value="Glyco_hydro_31_N_dom"/>
</dbReference>
<proteinExistence type="inferred from homology"/>
<evidence type="ECO:0000259" key="4">
    <source>
        <dbReference type="Pfam" id="PF13802"/>
    </source>
</evidence>
<feature type="domain" description="Glycosyl hydrolase family 31 C-terminal" evidence="5">
    <location>
        <begin position="566"/>
        <end position="650"/>
    </location>
</feature>
<organism evidence="6 7">
    <name type="scientific">[Eubacterium] siraeum</name>
    <dbReference type="NCBI Taxonomy" id="39492"/>
    <lineage>
        <taxon>Bacteria</taxon>
        <taxon>Bacillati</taxon>
        <taxon>Bacillota</taxon>
        <taxon>Clostridia</taxon>
        <taxon>Eubacteriales</taxon>
        <taxon>Oscillospiraceae</taxon>
        <taxon>Oscillospiraceae incertae sedis</taxon>
    </lineage>
</organism>
<reference evidence="6 7" key="1">
    <citation type="submission" date="2015-09" db="EMBL/GenBank/DDBJ databases">
        <authorList>
            <consortium name="Pathogen Informatics"/>
        </authorList>
    </citation>
    <scope>NUCLEOTIDE SEQUENCE [LARGE SCALE GENOMIC DNA]</scope>
    <source>
        <strain evidence="6 7">2789STDY5834928</strain>
    </source>
</reference>
<dbReference type="EC" id="3.2.1.177" evidence="6"/>
<dbReference type="Gene3D" id="2.60.40.1760">
    <property type="entry name" value="glycosyl hydrolase (family 31)"/>
    <property type="match status" value="1"/>
</dbReference>
<dbReference type="Gene3D" id="2.60.40.1180">
    <property type="entry name" value="Golgi alpha-mannosidase II"/>
    <property type="match status" value="1"/>
</dbReference>
<dbReference type="PANTHER" id="PTHR43863">
    <property type="entry name" value="HYDROLASE, PUTATIVE (AFU_ORTHOLOGUE AFUA_1G03140)-RELATED"/>
    <property type="match status" value="1"/>
</dbReference>
<dbReference type="STRING" id="39492.ERS852540_02435"/>
<dbReference type="GO" id="GO:0030246">
    <property type="term" value="F:carbohydrate binding"/>
    <property type="evidence" value="ECO:0007669"/>
    <property type="project" value="InterPro"/>
</dbReference>
<dbReference type="SUPFAM" id="SSF74650">
    <property type="entry name" value="Galactose mutarotase-like"/>
    <property type="match status" value="1"/>
</dbReference>
<dbReference type="CDD" id="cd06591">
    <property type="entry name" value="GH31_xylosidase_XylS"/>
    <property type="match status" value="1"/>
</dbReference>
<dbReference type="InterPro" id="IPR000322">
    <property type="entry name" value="Glyco_hydro_31_TIM"/>
</dbReference>
<evidence type="ECO:0000259" key="5">
    <source>
        <dbReference type="Pfam" id="PF21365"/>
    </source>
</evidence>
<dbReference type="EMBL" id="CZBY01000028">
    <property type="protein sequence ID" value="CUQ91991.1"/>
    <property type="molecule type" value="Genomic_DNA"/>
</dbReference>
<gene>
    <name evidence="6" type="primary">yicI_2</name>
    <name evidence="6" type="ORF">ERS852540_02435</name>
</gene>
<name>A0A175A7S9_9FIRM</name>
<dbReference type="GO" id="GO:0005975">
    <property type="term" value="P:carbohydrate metabolic process"/>
    <property type="evidence" value="ECO:0007669"/>
    <property type="project" value="InterPro"/>
</dbReference>
<dbReference type="InterPro" id="IPR017853">
    <property type="entry name" value="GH"/>
</dbReference>
<keyword evidence="2 6" id="KW-0326">Glycosidase</keyword>
<dbReference type="AlphaFoldDB" id="A0A175A7S9"/>
<dbReference type="InterPro" id="IPR048395">
    <property type="entry name" value="Glyco_hydro_31_C"/>
</dbReference>
<dbReference type="SUPFAM" id="SSF51445">
    <property type="entry name" value="(Trans)glycosidases"/>
    <property type="match status" value="1"/>
</dbReference>
<dbReference type="OrthoDB" id="176168at2"/>
<accession>A0A175A7S9</accession>
<dbReference type="CDD" id="cd14752">
    <property type="entry name" value="GH31_N"/>
    <property type="match status" value="1"/>
</dbReference>
<dbReference type="Pfam" id="PF13802">
    <property type="entry name" value="Gal_mutarotas_2"/>
    <property type="match status" value="1"/>
</dbReference>
<evidence type="ECO:0000259" key="3">
    <source>
        <dbReference type="Pfam" id="PF01055"/>
    </source>
</evidence>
<dbReference type="SUPFAM" id="SSF51011">
    <property type="entry name" value="Glycosyl hydrolase domain"/>
    <property type="match status" value="1"/>
</dbReference>
<keyword evidence="2 6" id="KW-0378">Hydrolase</keyword>
<feature type="domain" description="Glycoside hydrolase family 31 N-terminal" evidence="4">
    <location>
        <begin position="20"/>
        <end position="174"/>
    </location>
</feature>
<sequence length="664" mass="77065">MSIITKTDNGIIYKLKDELVCIEAYGRDIIRVRITRNSTLSDEKWTLLDVEDCSFETEITEGKASVTSGILRSEICDLPWGAYMLSFYKNCSLILRTHEEGEYTSKFEHIDGQNYRTRIIFDARDDEHFYGLGQEQQENFDKKYCSFDLKHWNTKSSLPFVYSSLGYGFLWNNPGIGRAEFAKNHTIWSEESCYQADFLVIAGKTPAEVMNGYARVTGFAPEMPDWAAGFWQCKLRYESQDEVLEVARRYKAEGIPIDAIVIDFFHWTEQGNWEFDPEYWPDPKAMCDDLKAMGIEPVVSIWPTINPNSRNWEMMKDGNMLVRTENGQFGIFDFHGQQTYVDVTSPEAREYMWQQVKKGYFDLGIKTFWLDQAEPEVHPQQFGNLKFHIGNGTQTALAYPYYYAKTFYDGLKNEGINDIVLLTRCAYPGSQKYGTIVWNGDIPSNFDALRQSVVSGLSMSMSGIPWWNSDIGGFFGGDIESDWFRELIVRWFQFGLFCPVMRLHGTRNRQSGYKLRHPNVKEPSGGDNELWSFGKRNYEILTELVKLRERLKPYITECARCSSKTGEPIMRPMFFDFPDDDICYSLKDQYMFGRDILFAPILVQNSTERQVYLPEGEWIRTTDGQLYSGDRWLTCHAEIDEFIAFVRNGAEVSECFKKMQRKIL</sequence>
<feature type="domain" description="Glycoside hydrolase family 31 TIM barrel" evidence="3">
    <location>
        <begin position="221"/>
        <end position="555"/>
    </location>
</feature>
<dbReference type="Gene3D" id="3.20.20.80">
    <property type="entry name" value="Glycosidases"/>
    <property type="match status" value="1"/>
</dbReference>
<dbReference type="InterPro" id="IPR051816">
    <property type="entry name" value="Glycosyl_Hydrolase_31"/>
</dbReference>
<protein>
    <submittedName>
        <fullName evidence="6">Alpha-xylosidase</fullName>
        <ecNumber evidence="6">3.2.1.177</ecNumber>
    </submittedName>
</protein>
<evidence type="ECO:0000313" key="6">
    <source>
        <dbReference type="EMBL" id="CUQ91991.1"/>
    </source>
</evidence>
<dbReference type="InterPro" id="IPR013780">
    <property type="entry name" value="Glyco_hydro_b"/>
</dbReference>
<dbReference type="Pfam" id="PF21365">
    <property type="entry name" value="Glyco_hydro_31_3rd"/>
    <property type="match status" value="1"/>
</dbReference>
<evidence type="ECO:0000256" key="1">
    <source>
        <dbReference type="ARBA" id="ARBA00007806"/>
    </source>
</evidence>
<dbReference type="GO" id="GO:0061634">
    <property type="term" value="F:alpha-D-xyloside xylohydrolase"/>
    <property type="evidence" value="ECO:0007669"/>
    <property type="project" value="UniProtKB-EC"/>
</dbReference>
<evidence type="ECO:0000313" key="7">
    <source>
        <dbReference type="Proteomes" id="UP000095662"/>
    </source>
</evidence>
<dbReference type="Pfam" id="PF01055">
    <property type="entry name" value="Glyco_hydro_31_2nd"/>
    <property type="match status" value="1"/>
</dbReference>
<dbReference type="InterPro" id="IPR011013">
    <property type="entry name" value="Gal_mutarotase_sf_dom"/>
</dbReference>
<dbReference type="Proteomes" id="UP000095662">
    <property type="component" value="Unassembled WGS sequence"/>
</dbReference>
<comment type="similarity">
    <text evidence="1 2">Belongs to the glycosyl hydrolase 31 family.</text>
</comment>
<evidence type="ECO:0000256" key="2">
    <source>
        <dbReference type="RuleBase" id="RU361185"/>
    </source>
</evidence>